<dbReference type="EMBL" id="JAMXLR010000009">
    <property type="protein sequence ID" value="MCO6042761.1"/>
    <property type="molecule type" value="Genomic_DNA"/>
</dbReference>
<gene>
    <name evidence="7" type="ORF">NG895_02465</name>
</gene>
<dbReference type="PANTHER" id="PTHR30471">
    <property type="entry name" value="DNA REPAIR PROTEIN RADC"/>
    <property type="match status" value="1"/>
</dbReference>
<evidence type="ECO:0000256" key="5">
    <source>
        <dbReference type="ARBA" id="ARBA00023049"/>
    </source>
</evidence>
<dbReference type="GO" id="GO:0046872">
    <property type="term" value="F:metal ion binding"/>
    <property type="evidence" value="ECO:0007669"/>
    <property type="project" value="UniProtKB-KW"/>
</dbReference>
<dbReference type="Pfam" id="PF04002">
    <property type="entry name" value="RadC"/>
    <property type="match status" value="1"/>
</dbReference>
<dbReference type="InterPro" id="IPR001405">
    <property type="entry name" value="UPF0758"/>
</dbReference>
<dbReference type="PANTHER" id="PTHR30471:SF3">
    <property type="entry name" value="UPF0758 PROTEIN YEES-RELATED"/>
    <property type="match status" value="1"/>
</dbReference>
<keyword evidence="2" id="KW-0479">Metal-binding</keyword>
<dbReference type="PROSITE" id="PS50249">
    <property type="entry name" value="MPN"/>
    <property type="match status" value="1"/>
</dbReference>
<dbReference type="InterPro" id="IPR025657">
    <property type="entry name" value="RadC_JAB"/>
</dbReference>
<proteinExistence type="predicted"/>
<keyword evidence="3" id="KW-0378">Hydrolase</keyword>
<keyword evidence="4" id="KW-0862">Zinc</keyword>
<dbReference type="PROSITE" id="PS01302">
    <property type="entry name" value="UPF0758"/>
    <property type="match status" value="1"/>
</dbReference>
<dbReference type="Proteomes" id="UP001155241">
    <property type="component" value="Unassembled WGS sequence"/>
</dbReference>
<keyword evidence="8" id="KW-1185">Reference proteome</keyword>
<dbReference type="GO" id="GO:0008237">
    <property type="term" value="F:metallopeptidase activity"/>
    <property type="evidence" value="ECO:0007669"/>
    <property type="project" value="UniProtKB-KW"/>
</dbReference>
<accession>A0A9X2JEL1</accession>
<dbReference type="GO" id="GO:0006508">
    <property type="term" value="P:proteolysis"/>
    <property type="evidence" value="ECO:0007669"/>
    <property type="project" value="UniProtKB-KW"/>
</dbReference>
<keyword evidence="1" id="KW-0645">Protease</keyword>
<keyword evidence="5" id="KW-0482">Metalloprotease</keyword>
<sequence>MKRISDNHITLSRQDANQVLSELRATGIKLSQRPHESRTTCPPAQFVSEASTARYLTEREARTRCPLTATLSGGDETIRFCERHFRHITQQSLQEEFYVLSLDGAHRVIRTHSITVGLANTTQVHPREVFRPAILDAAVAIIALHNHPSGNSKPSPADQEVTKRLADAGKLLGIPLLDHIILAREGSLSLREYHDELFRA</sequence>
<evidence type="ECO:0000256" key="3">
    <source>
        <dbReference type="ARBA" id="ARBA00022801"/>
    </source>
</evidence>
<feature type="domain" description="MPN" evidence="6">
    <location>
        <begin position="70"/>
        <end position="199"/>
    </location>
</feature>
<evidence type="ECO:0000256" key="4">
    <source>
        <dbReference type="ARBA" id="ARBA00022833"/>
    </source>
</evidence>
<protein>
    <submittedName>
        <fullName evidence="7">JAB domain-containing protein</fullName>
    </submittedName>
</protein>
<dbReference type="AlphaFoldDB" id="A0A9X2JEL1"/>
<dbReference type="CDD" id="cd08071">
    <property type="entry name" value="MPN_DUF2466"/>
    <property type="match status" value="1"/>
</dbReference>
<evidence type="ECO:0000259" key="6">
    <source>
        <dbReference type="PROSITE" id="PS50249"/>
    </source>
</evidence>
<evidence type="ECO:0000256" key="1">
    <source>
        <dbReference type="ARBA" id="ARBA00022670"/>
    </source>
</evidence>
<evidence type="ECO:0000313" key="7">
    <source>
        <dbReference type="EMBL" id="MCO6042761.1"/>
    </source>
</evidence>
<comment type="caution">
    <text evidence="7">The sequence shown here is derived from an EMBL/GenBank/DDBJ whole genome shotgun (WGS) entry which is preliminary data.</text>
</comment>
<dbReference type="InterPro" id="IPR020891">
    <property type="entry name" value="UPF0758_CS"/>
</dbReference>
<reference evidence="7" key="1">
    <citation type="submission" date="2022-06" db="EMBL/GenBank/DDBJ databases">
        <title>Aeoliella straminimaris, a novel planctomycete from sediments.</title>
        <authorList>
            <person name="Vitorino I.R."/>
            <person name="Lage O.M."/>
        </authorList>
    </citation>
    <scope>NUCLEOTIDE SEQUENCE</scope>
    <source>
        <strain evidence="7">ICT_H6.2</strain>
    </source>
</reference>
<evidence type="ECO:0000256" key="2">
    <source>
        <dbReference type="ARBA" id="ARBA00022723"/>
    </source>
</evidence>
<dbReference type="InterPro" id="IPR037518">
    <property type="entry name" value="MPN"/>
</dbReference>
<evidence type="ECO:0000313" key="8">
    <source>
        <dbReference type="Proteomes" id="UP001155241"/>
    </source>
</evidence>
<name>A0A9X2JEL1_9BACT</name>
<dbReference type="Gene3D" id="3.40.140.10">
    <property type="entry name" value="Cytidine Deaminase, domain 2"/>
    <property type="match status" value="1"/>
</dbReference>
<organism evidence="7 8">
    <name type="scientific">Aeoliella straminimaris</name>
    <dbReference type="NCBI Taxonomy" id="2954799"/>
    <lineage>
        <taxon>Bacteria</taxon>
        <taxon>Pseudomonadati</taxon>
        <taxon>Planctomycetota</taxon>
        <taxon>Planctomycetia</taxon>
        <taxon>Pirellulales</taxon>
        <taxon>Lacipirellulaceae</taxon>
        <taxon>Aeoliella</taxon>
    </lineage>
</organism>
<dbReference type="RefSeq" id="WP_252850861.1">
    <property type="nucleotide sequence ID" value="NZ_JAMXLR010000009.1"/>
</dbReference>